<evidence type="ECO:0000256" key="3">
    <source>
        <dbReference type="ARBA" id="ARBA00006663"/>
    </source>
</evidence>
<dbReference type="AlphaFoldDB" id="Q4T8U6"/>
<keyword evidence="6" id="KW-0175">Coiled coil</keyword>
<evidence type="ECO:0000256" key="11">
    <source>
        <dbReference type="ARBA" id="ARBA00039949"/>
    </source>
</evidence>
<comment type="function">
    <text evidence="10">Involved in ciliogenesis.</text>
</comment>
<dbReference type="PANTHER" id="PTHR21501">
    <property type="entry name" value="PROTEIN FAM-161"/>
    <property type="match status" value="1"/>
</dbReference>
<keyword evidence="4" id="KW-0963">Cytoplasm</keyword>
<dbReference type="GO" id="GO:0005929">
    <property type="term" value="C:cilium"/>
    <property type="evidence" value="ECO:0007669"/>
    <property type="project" value="TreeGrafter"/>
</dbReference>
<evidence type="ECO:0000256" key="5">
    <source>
        <dbReference type="ARBA" id="ARBA00022794"/>
    </source>
</evidence>
<keyword evidence="8" id="KW-0206">Cytoskeleton</keyword>
<protein>
    <recommendedName>
        <fullName evidence="11">Protein FAM161A</fullName>
    </recommendedName>
</protein>
<feature type="compositionally biased region" description="Basic and acidic residues" evidence="12">
    <location>
        <begin position="347"/>
        <end position="357"/>
    </location>
</feature>
<feature type="region of interest" description="Disordered" evidence="12">
    <location>
        <begin position="255"/>
        <end position="293"/>
    </location>
</feature>
<evidence type="ECO:0000256" key="6">
    <source>
        <dbReference type="ARBA" id="ARBA00023054"/>
    </source>
</evidence>
<evidence type="ECO:0000256" key="8">
    <source>
        <dbReference type="ARBA" id="ARBA00023212"/>
    </source>
</evidence>
<feature type="compositionally biased region" description="Basic and acidic residues" evidence="12">
    <location>
        <begin position="116"/>
        <end position="137"/>
    </location>
</feature>
<dbReference type="KEGG" id="tng:GSTEN00005071G001"/>
<keyword evidence="7" id="KW-0969">Cilium</keyword>
<dbReference type="InterPro" id="IPR051655">
    <property type="entry name" value="FAM161"/>
</dbReference>
<feature type="region of interest" description="Disordered" evidence="12">
    <location>
        <begin position="177"/>
        <end position="226"/>
    </location>
</feature>
<evidence type="ECO:0000256" key="9">
    <source>
        <dbReference type="ARBA" id="ARBA00023273"/>
    </source>
</evidence>
<evidence type="ECO:0000313" key="13">
    <source>
        <dbReference type="EMBL" id="CAF90686.1"/>
    </source>
</evidence>
<dbReference type="PANTHER" id="PTHR21501:SF3">
    <property type="entry name" value="PROTEIN FAM161A"/>
    <property type="match status" value="1"/>
</dbReference>
<evidence type="ECO:0000256" key="4">
    <source>
        <dbReference type="ARBA" id="ARBA00022490"/>
    </source>
</evidence>
<keyword evidence="9" id="KW-0966">Cell projection</keyword>
<gene>
    <name evidence="13" type="ORF">GSTENG00005071001</name>
</gene>
<feature type="compositionally biased region" description="Gly residues" evidence="12">
    <location>
        <begin position="279"/>
        <end position="288"/>
    </location>
</feature>
<dbReference type="GO" id="GO:0005814">
    <property type="term" value="C:centriole"/>
    <property type="evidence" value="ECO:0007669"/>
    <property type="project" value="UniProtKB-SubCell"/>
</dbReference>
<feature type="region of interest" description="Disordered" evidence="12">
    <location>
        <begin position="347"/>
        <end position="375"/>
    </location>
</feature>
<feature type="non-terminal residue" evidence="13">
    <location>
        <position position="400"/>
    </location>
</feature>
<organism evidence="13">
    <name type="scientific">Tetraodon nigroviridis</name>
    <name type="common">Spotted green pufferfish</name>
    <name type="synonym">Chelonodon nigroviridis</name>
    <dbReference type="NCBI Taxonomy" id="99883"/>
    <lineage>
        <taxon>Eukaryota</taxon>
        <taxon>Metazoa</taxon>
        <taxon>Chordata</taxon>
        <taxon>Craniata</taxon>
        <taxon>Vertebrata</taxon>
        <taxon>Euteleostomi</taxon>
        <taxon>Actinopterygii</taxon>
        <taxon>Neopterygii</taxon>
        <taxon>Teleostei</taxon>
        <taxon>Neoteleostei</taxon>
        <taxon>Acanthomorphata</taxon>
        <taxon>Eupercaria</taxon>
        <taxon>Tetraodontiformes</taxon>
        <taxon>Tetradontoidea</taxon>
        <taxon>Tetraodontidae</taxon>
        <taxon>Tetraodon</taxon>
    </lineage>
</organism>
<comment type="subcellular location">
    <subcellularLocation>
        <location evidence="2">Cytoplasm</location>
        <location evidence="2">Cytoskeleton</location>
        <location evidence="2">Cilium basal body</location>
    </subcellularLocation>
    <subcellularLocation>
        <location evidence="1">Cytoplasm</location>
        <location evidence="1">Cytoskeleton</location>
        <location evidence="1">Microtubule organizing center</location>
        <location evidence="1">Centrosome</location>
        <location evidence="1">Centriole</location>
    </subcellularLocation>
</comment>
<evidence type="ECO:0000256" key="1">
    <source>
        <dbReference type="ARBA" id="ARBA00004114"/>
    </source>
</evidence>
<dbReference type="EMBL" id="CAAE01007726">
    <property type="protein sequence ID" value="CAF90686.1"/>
    <property type="molecule type" value="Genomic_DNA"/>
</dbReference>
<proteinExistence type="inferred from homology"/>
<evidence type="ECO:0000256" key="12">
    <source>
        <dbReference type="SAM" id="MobiDB-lite"/>
    </source>
</evidence>
<comment type="caution">
    <text evidence="13">The sequence shown here is derived from an EMBL/GenBank/DDBJ whole genome shotgun (WGS) entry which is preliminary data.</text>
</comment>
<reference evidence="13" key="1">
    <citation type="journal article" date="2004" name="Nature">
        <title>Genome duplication in the teleost fish Tetraodon nigroviridis reveals the early vertebrate proto-karyotype.</title>
        <authorList>
            <person name="Jaillon O."/>
            <person name="Aury J.-M."/>
            <person name="Brunet F."/>
            <person name="Petit J.-L."/>
            <person name="Stange-Thomann N."/>
            <person name="Mauceli E."/>
            <person name="Bouneau L."/>
            <person name="Fischer C."/>
            <person name="Ozouf-Costaz C."/>
            <person name="Bernot A."/>
            <person name="Nicaud S."/>
            <person name="Jaffe D."/>
            <person name="Fisher S."/>
            <person name="Lutfalla G."/>
            <person name="Dossat C."/>
            <person name="Segurens B."/>
            <person name="Dasilva C."/>
            <person name="Salanoubat M."/>
            <person name="Levy M."/>
            <person name="Boudet N."/>
            <person name="Castellano S."/>
            <person name="Anthouard V."/>
            <person name="Jubin C."/>
            <person name="Castelli V."/>
            <person name="Katinka M."/>
            <person name="Vacherie B."/>
            <person name="Biemont C."/>
            <person name="Skalli Z."/>
            <person name="Cattolico L."/>
            <person name="Poulain J."/>
            <person name="De Berardinis V."/>
            <person name="Cruaud C."/>
            <person name="Duprat S."/>
            <person name="Brottier P."/>
            <person name="Coutanceau J.-P."/>
            <person name="Gouzy J."/>
            <person name="Parra G."/>
            <person name="Lardier G."/>
            <person name="Chapple C."/>
            <person name="McKernan K.J."/>
            <person name="McEwan P."/>
            <person name="Bosak S."/>
            <person name="Kellis M."/>
            <person name="Volff J.-N."/>
            <person name="Guigo R."/>
            <person name="Zody M.C."/>
            <person name="Mesirov J."/>
            <person name="Lindblad-Toh K."/>
            <person name="Birren B."/>
            <person name="Nusbaum C."/>
            <person name="Kahn D."/>
            <person name="Robinson-Rechavi M."/>
            <person name="Laudet V."/>
            <person name="Schachter V."/>
            <person name="Quetier F."/>
            <person name="Saurin W."/>
            <person name="Scarpelli C."/>
            <person name="Wincker P."/>
            <person name="Lander E.S."/>
            <person name="Weissenbach J."/>
            <person name="Roest Crollius H."/>
        </authorList>
    </citation>
    <scope>NUCLEOTIDE SEQUENCE [LARGE SCALE GENOMIC DNA]</scope>
</reference>
<sequence>IFFSNEEYYRKLEELKEAHLQTMADLESMQGLRRSRSAADLRRSSSDNGLLFSPGEYIRNMWRDFQVPPHTRQLSSSLRSLPAVPRRQESQQEPQRGGGAPPRPRTTVPRPFQMTLREDERRRRGVRSRVEVETENRELRRQLEELTECQKQFRASPVPAHVYLARYAEQQEQQRRARLQERQSLTTVPKPFSFLERERLRKEQREQSRPPPEPGEAPAFKAKPVPPSVYAAASGERLKEEQLYRSIQIHRRAQELLQSAAPPPSRVARRLNQRKKSGEGGGSGGGDGFAHRPQINREVPDFEASYRCFQDRLQKRRRWRATTTCQPFQLRTAHIPSHRERVLADLEREQSSPRELRWPFLGPGPPQTPASSLCSSLSGSLELLPTKVTGATRKRHEAVR</sequence>
<feature type="compositionally biased region" description="Basic and acidic residues" evidence="12">
    <location>
        <begin position="195"/>
        <end position="208"/>
    </location>
</feature>
<reference evidence="13" key="2">
    <citation type="submission" date="2004-02" db="EMBL/GenBank/DDBJ databases">
        <authorList>
            <consortium name="Genoscope"/>
            <consortium name="Whitehead Institute Centre for Genome Research"/>
        </authorList>
    </citation>
    <scope>NUCLEOTIDE SEQUENCE</scope>
</reference>
<name>Q4T8U6_TETNG</name>
<evidence type="ECO:0000256" key="7">
    <source>
        <dbReference type="ARBA" id="ARBA00023069"/>
    </source>
</evidence>
<keyword evidence="5" id="KW-0970">Cilium biogenesis/degradation</keyword>
<accession>Q4T8U6</accession>
<evidence type="ECO:0000256" key="10">
    <source>
        <dbReference type="ARBA" id="ARBA00037165"/>
    </source>
</evidence>
<dbReference type="GO" id="GO:0044782">
    <property type="term" value="P:cilium organization"/>
    <property type="evidence" value="ECO:0007669"/>
    <property type="project" value="TreeGrafter"/>
</dbReference>
<feature type="region of interest" description="Disordered" evidence="12">
    <location>
        <begin position="73"/>
        <end position="137"/>
    </location>
</feature>
<dbReference type="OrthoDB" id="2150121at2759"/>
<evidence type="ECO:0000256" key="2">
    <source>
        <dbReference type="ARBA" id="ARBA00004120"/>
    </source>
</evidence>
<dbReference type="Pfam" id="PF10595">
    <property type="entry name" value="FAM161A_B"/>
    <property type="match status" value="1"/>
</dbReference>
<dbReference type="InterPro" id="IPR019579">
    <property type="entry name" value="FAM161A/B"/>
</dbReference>
<comment type="similarity">
    <text evidence="3">Belongs to the FAM161 family.</text>
</comment>